<dbReference type="Pfam" id="PF00270">
    <property type="entry name" value="DEAD"/>
    <property type="match status" value="1"/>
</dbReference>
<proteinExistence type="inferred from homology"/>
<dbReference type="GO" id="GO:0003723">
    <property type="term" value="F:RNA binding"/>
    <property type="evidence" value="ECO:0007669"/>
    <property type="project" value="UniProtKB-UniRule"/>
</dbReference>
<feature type="domain" description="Helicase ATP-binding" evidence="6">
    <location>
        <begin position="429"/>
        <end position="604"/>
    </location>
</feature>
<keyword evidence="8" id="KW-1185">Reference proteome</keyword>
<dbReference type="RefSeq" id="XP_002674714.1">
    <property type="nucleotide sequence ID" value="XM_002674668.1"/>
</dbReference>
<dbReference type="STRING" id="5762.D2VMD7"/>
<dbReference type="SMART" id="SM00487">
    <property type="entry name" value="DEXDc"/>
    <property type="match status" value="1"/>
</dbReference>
<dbReference type="AlphaFoldDB" id="D2VMD7"/>
<dbReference type="InterPro" id="IPR011545">
    <property type="entry name" value="DEAD/DEAH_box_helicase_dom"/>
</dbReference>
<comment type="catalytic activity">
    <reaction evidence="5">
        <text>ATP + H2O = ADP + phosphate + H(+)</text>
        <dbReference type="Rhea" id="RHEA:13065"/>
        <dbReference type="ChEBI" id="CHEBI:15377"/>
        <dbReference type="ChEBI" id="CHEBI:15378"/>
        <dbReference type="ChEBI" id="CHEBI:30616"/>
        <dbReference type="ChEBI" id="CHEBI:43474"/>
        <dbReference type="ChEBI" id="CHEBI:456216"/>
        <dbReference type="EC" id="3.6.4.13"/>
    </reaction>
</comment>
<comment type="function">
    <text evidence="5">RNA helicase.</text>
</comment>
<evidence type="ECO:0000313" key="8">
    <source>
        <dbReference type="Proteomes" id="UP000006671"/>
    </source>
</evidence>
<evidence type="ECO:0000259" key="6">
    <source>
        <dbReference type="PROSITE" id="PS51192"/>
    </source>
</evidence>
<dbReference type="InterPro" id="IPR027417">
    <property type="entry name" value="P-loop_NTPase"/>
</dbReference>
<dbReference type="OrthoDB" id="10409342at2759"/>
<dbReference type="EC" id="3.6.4.13" evidence="5"/>
<dbReference type="OMA" id="MWNDINI"/>
<dbReference type="EMBL" id="GG738882">
    <property type="protein sequence ID" value="EFC41970.1"/>
    <property type="molecule type" value="Genomic_DNA"/>
</dbReference>
<evidence type="ECO:0000256" key="2">
    <source>
        <dbReference type="ARBA" id="ARBA00022801"/>
    </source>
</evidence>
<keyword evidence="2 5" id="KW-0378">Hydrolase</keyword>
<dbReference type="Gene3D" id="3.40.50.300">
    <property type="entry name" value="P-loop containing nucleotide triphosphate hydrolases"/>
    <property type="match status" value="2"/>
</dbReference>
<dbReference type="SUPFAM" id="SSF52540">
    <property type="entry name" value="P-loop containing nucleoside triphosphate hydrolases"/>
    <property type="match status" value="2"/>
</dbReference>
<protein>
    <recommendedName>
        <fullName evidence="5">ATP-dependent RNA helicase</fullName>
        <ecNumber evidence="5">3.6.4.13</ecNumber>
    </recommendedName>
</protein>
<dbReference type="GeneID" id="8862664"/>
<comment type="domain">
    <text evidence="5">The Q motif is unique to and characteristic of the DEAD box family of RNA helicases and controls ATP binding and hydrolysis.</text>
</comment>
<dbReference type="GO" id="GO:0005524">
    <property type="term" value="F:ATP binding"/>
    <property type="evidence" value="ECO:0007669"/>
    <property type="project" value="UniProtKB-UniRule"/>
</dbReference>
<evidence type="ECO:0000256" key="5">
    <source>
        <dbReference type="RuleBase" id="RU365068"/>
    </source>
</evidence>
<dbReference type="eggNOG" id="KOG0327">
    <property type="taxonomic scope" value="Eukaryota"/>
</dbReference>
<comment type="similarity">
    <text evidence="5">Belongs to the DEAD box helicase family.</text>
</comment>
<gene>
    <name evidence="7" type="ORF">NAEGRDRAFT_50744</name>
</gene>
<evidence type="ECO:0000313" key="7">
    <source>
        <dbReference type="EMBL" id="EFC41970.1"/>
    </source>
</evidence>
<dbReference type="Proteomes" id="UP000006671">
    <property type="component" value="Unassembled WGS sequence"/>
</dbReference>
<evidence type="ECO:0000256" key="4">
    <source>
        <dbReference type="ARBA" id="ARBA00022884"/>
    </source>
</evidence>
<dbReference type="InParanoid" id="D2VMD7"/>
<accession>D2VMD7</accession>
<name>D2VMD7_NAEGR</name>
<dbReference type="InterPro" id="IPR001650">
    <property type="entry name" value="Helicase_C-like"/>
</dbReference>
<keyword evidence="1 5" id="KW-0547">Nucleotide-binding</keyword>
<sequence>MLDREQLVFNVDVAFIVQSFLNDSDRRNCEQVSINFHRACNTLERLEFRDRLQNVELNLIREKFDKSSIASSPKRVFSSAEEVFNEDIEMEIEAFERKHIKIPFHLKEYLRMSVHLDPYLILDILKEYVFMHPLTVLCPLSDWIVIREGEEYLIGEFSNSSGRESFIFTLNQKQNGKCSIFMTITKNNNFGYDQIISYTTKKRVEIGTLKRWFNNYGFGWFVNRNIFHYSFHNSLQRNHLDLFQISRNTTSSFNSQHIYNLIKNYKFVFPGALMEKYSIDLLREGLITLKQLKENLRKDPRIIDMAVRCNGLNLEFVGKEYHRNEEMVRKAISQNGLALKFASKSVRMNKDIVEMAYRQNKYALKYSLLSPKEDSKTISDRFLKYFSFNQDPNCEIETLFPNNDYLLRCIYGFGLEYFSQYQVDMIKRCQREDNTAQNILFQAPSVGKTLASLIVALERIQKFKSILGSGIHCLILCPNRELVIKVARLFSSLLMWNDINIITAHGGHIEKLYFYNYETYMPCTPMEVDFSRKTETSPNPSILIGTPGRLALDDLRSGMFELNKVHTIIYEEADTLLSGEYDSLTHIMREIEEYNPNCKLMNIVLCQTLTERMYFKMNTTFNQNLEYFYKEEKFAFLKPLSLLRGFIDHEIVSVEDLSDTEVHNLKLDLLKKNGDEIPLLVAFGNRRSIERYIDGNQSILISILHSDMEQRDRELVWKEANELTCQVLSTTDINSNAMLLTREIHTVFQFDFPSSEEIFIKRIRYALFRENKMKVITFVNSKKQERRILKWLR</sequence>
<evidence type="ECO:0000256" key="3">
    <source>
        <dbReference type="ARBA" id="ARBA00022840"/>
    </source>
</evidence>
<dbReference type="VEuPathDB" id="AmoebaDB:NAEGRDRAFT_50744"/>
<evidence type="ECO:0000256" key="1">
    <source>
        <dbReference type="ARBA" id="ARBA00022741"/>
    </source>
</evidence>
<keyword evidence="4 5" id="KW-0694">RNA-binding</keyword>
<dbReference type="PANTHER" id="PTHR24031">
    <property type="entry name" value="RNA HELICASE"/>
    <property type="match status" value="1"/>
</dbReference>
<dbReference type="KEGG" id="ngr:NAEGRDRAFT_50744"/>
<dbReference type="PROSITE" id="PS51192">
    <property type="entry name" value="HELICASE_ATP_BIND_1"/>
    <property type="match status" value="1"/>
</dbReference>
<dbReference type="InterPro" id="IPR014001">
    <property type="entry name" value="Helicase_ATP-bd"/>
</dbReference>
<dbReference type="Pfam" id="PF00271">
    <property type="entry name" value="Helicase_C"/>
    <property type="match status" value="1"/>
</dbReference>
<keyword evidence="5" id="KW-0347">Helicase</keyword>
<dbReference type="Pfam" id="PF13475">
    <property type="entry name" value="DUF4116"/>
    <property type="match status" value="1"/>
</dbReference>
<reference evidence="7 8" key="1">
    <citation type="journal article" date="2010" name="Cell">
        <title>The genome of Naegleria gruberi illuminates early eukaryotic versatility.</title>
        <authorList>
            <person name="Fritz-Laylin L.K."/>
            <person name="Prochnik S.E."/>
            <person name="Ginger M.L."/>
            <person name="Dacks J.B."/>
            <person name="Carpenter M.L."/>
            <person name="Field M.C."/>
            <person name="Kuo A."/>
            <person name="Paredez A."/>
            <person name="Chapman J."/>
            <person name="Pham J."/>
            <person name="Shu S."/>
            <person name="Neupane R."/>
            <person name="Cipriano M."/>
            <person name="Mancuso J."/>
            <person name="Tu H."/>
            <person name="Salamov A."/>
            <person name="Lindquist E."/>
            <person name="Shapiro H."/>
            <person name="Lucas S."/>
            <person name="Grigoriev I.V."/>
            <person name="Cande W.Z."/>
            <person name="Fulton C."/>
            <person name="Rokhsar D.S."/>
            <person name="Dawson S.C."/>
        </authorList>
    </citation>
    <scope>NUCLEOTIDE SEQUENCE [LARGE SCALE GENOMIC DNA]</scope>
    <source>
        <strain evidence="7 8">NEG-M</strain>
    </source>
</reference>
<dbReference type="GO" id="GO:0003724">
    <property type="term" value="F:RNA helicase activity"/>
    <property type="evidence" value="ECO:0007669"/>
    <property type="project" value="UniProtKB-EC"/>
</dbReference>
<dbReference type="InterPro" id="IPR025197">
    <property type="entry name" value="DUF4116"/>
</dbReference>
<keyword evidence="3 5" id="KW-0067">ATP-binding</keyword>
<organism evidence="8">
    <name type="scientific">Naegleria gruberi</name>
    <name type="common">Amoeba</name>
    <dbReference type="NCBI Taxonomy" id="5762"/>
    <lineage>
        <taxon>Eukaryota</taxon>
        <taxon>Discoba</taxon>
        <taxon>Heterolobosea</taxon>
        <taxon>Tetramitia</taxon>
        <taxon>Eutetramitia</taxon>
        <taxon>Vahlkampfiidae</taxon>
        <taxon>Naegleria</taxon>
    </lineage>
</organism>
<dbReference type="GO" id="GO:0016787">
    <property type="term" value="F:hydrolase activity"/>
    <property type="evidence" value="ECO:0007669"/>
    <property type="project" value="UniProtKB-KW"/>
</dbReference>